<proteinExistence type="predicted"/>
<sequence length="33" mass="3785">MQTKKKLNFQVQNLSGMETLECTVDQLIMAGWV</sequence>
<gene>
    <name evidence="1" type="ORF">METZ01_LOCUS276524</name>
</gene>
<evidence type="ECO:0000313" key="1">
    <source>
        <dbReference type="EMBL" id="SVC23670.1"/>
    </source>
</evidence>
<feature type="non-terminal residue" evidence="1">
    <location>
        <position position="33"/>
    </location>
</feature>
<dbReference type="AlphaFoldDB" id="A0A382KGL9"/>
<dbReference type="EMBL" id="UINC01080594">
    <property type="protein sequence ID" value="SVC23670.1"/>
    <property type="molecule type" value="Genomic_DNA"/>
</dbReference>
<organism evidence="1">
    <name type="scientific">marine metagenome</name>
    <dbReference type="NCBI Taxonomy" id="408172"/>
    <lineage>
        <taxon>unclassified sequences</taxon>
        <taxon>metagenomes</taxon>
        <taxon>ecological metagenomes</taxon>
    </lineage>
</organism>
<protein>
    <submittedName>
        <fullName evidence="1">Uncharacterized protein</fullName>
    </submittedName>
</protein>
<name>A0A382KGL9_9ZZZZ</name>
<reference evidence="1" key="1">
    <citation type="submission" date="2018-05" db="EMBL/GenBank/DDBJ databases">
        <authorList>
            <person name="Lanie J.A."/>
            <person name="Ng W.-L."/>
            <person name="Kazmierczak K.M."/>
            <person name="Andrzejewski T.M."/>
            <person name="Davidsen T.M."/>
            <person name="Wayne K.J."/>
            <person name="Tettelin H."/>
            <person name="Glass J.I."/>
            <person name="Rusch D."/>
            <person name="Podicherti R."/>
            <person name="Tsui H.-C.T."/>
            <person name="Winkler M.E."/>
        </authorList>
    </citation>
    <scope>NUCLEOTIDE SEQUENCE</scope>
</reference>
<accession>A0A382KGL9</accession>